<dbReference type="EMBL" id="PFWY01000038">
    <property type="protein sequence ID" value="PJA41164.1"/>
    <property type="molecule type" value="Genomic_DNA"/>
</dbReference>
<dbReference type="SUPFAM" id="SSF51735">
    <property type="entry name" value="NAD(P)-binding Rossmann-fold domains"/>
    <property type="match status" value="1"/>
</dbReference>
<comment type="similarity">
    <text evidence="1">Belongs to the D-isomer specific 2-hydroxyacid dehydrogenase family.</text>
</comment>
<dbReference type="InterPro" id="IPR006139">
    <property type="entry name" value="D-isomer_2_OHA_DH_cat_dom"/>
</dbReference>
<evidence type="ECO:0000259" key="3">
    <source>
        <dbReference type="Pfam" id="PF00389"/>
    </source>
</evidence>
<dbReference type="Proteomes" id="UP000230683">
    <property type="component" value="Unassembled WGS sequence"/>
</dbReference>
<dbReference type="GO" id="GO:0008720">
    <property type="term" value="F:D-lactate dehydrogenase (NAD+) activity"/>
    <property type="evidence" value="ECO:0007669"/>
    <property type="project" value="TreeGrafter"/>
</dbReference>
<dbReference type="SUPFAM" id="SSF52283">
    <property type="entry name" value="Formate/glycerate dehydrogenase catalytic domain-like"/>
    <property type="match status" value="1"/>
</dbReference>
<evidence type="ECO:0000313" key="5">
    <source>
        <dbReference type="Proteomes" id="UP000230683"/>
    </source>
</evidence>
<dbReference type="InterPro" id="IPR036291">
    <property type="entry name" value="NAD(P)-bd_dom_sf"/>
</dbReference>
<reference evidence="5" key="1">
    <citation type="submission" date="2017-09" db="EMBL/GenBank/DDBJ databases">
        <title>Depth-based differentiation of microbial function through sediment-hosted aquifers and enrichment of novel symbionts in the deep terrestrial subsurface.</title>
        <authorList>
            <person name="Probst A.J."/>
            <person name="Ladd B."/>
            <person name="Jarett J.K."/>
            <person name="Geller-Mcgrath D.E."/>
            <person name="Sieber C.M.K."/>
            <person name="Emerson J.B."/>
            <person name="Anantharaman K."/>
            <person name="Thomas B.C."/>
            <person name="Malmstrom R."/>
            <person name="Stieglmeier M."/>
            <person name="Klingl A."/>
            <person name="Woyke T."/>
            <person name="Ryan C.M."/>
            <person name="Banfield J.F."/>
        </authorList>
    </citation>
    <scope>NUCLEOTIDE SEQUENCE [LARGE SCALE GENOMIC DNA]</scope>
</reference>
<dbReference type="GO" id="GO:0051287">
    <property type="term" value="F:NAD binding"/>
    <property type="evidence" value="ECO:0007669"/>
    <property type="project" value="InterPro"/>
</dbReference>
<evidence type="ECO:0000256" key="1">
    <source>
        <dbReference type="ARBA" id="ARBA00005854"/>
    </source>
</evidence>
<dbReference type="PANTHER" id="PTHR43026:SF1">
    <property type="entry name" value="2-HYDROXYACID DEHYDROGENASE HOMOLOG 1-RELATED"/>
    <property type="match status" value="1"/>
</dbReference>
<dbReference type="PANTHER" id="PTHR43026">
    <property type="entry name" value="2-HYDROXYACID DEHYDROGENASE HOMOLOG 1-RELATED"/>
    <property type="match status" value="1"/>
</dbReference>
<proteinExistence type="inferred from homology"/>
<gene>
    <name evidence="4" type="ORF">CO178_00805</name>
</gene>
<sequence>MDTAQNTKIAFFEIKPWEIEEIKKQFNRYNIEFFEERLTQDNISKVKDVEIISTFIKTELSGHLLSQMPALKFISTRSTGYDHIDKEYCEANGIKVSNVPNYGANTVAEHAVSLLLAIYKRIPESSEKVRSGYFNPEGLTGLDLMGKTIGILGTGNIGQNMAKYVIAFGAHALAYDINPDQKFADLECVKYVGLED</sequence>
<feature type="domain" description="D-isomer specific 2-hydroxyacid dehydrogenase catalytic" evidence="3">
    <location>
        <begin position="10"/>
        <end position="152"/>
    </location>
</feature>
<evidence type="ECO:0000256" key="2">
    <source>
        <dbReference type="ARBA" id="ARBA00023027"/>
    </source>
</evidence>
<name>A0A2M7X4R2_UNCKA</name>
<dbReference type="Gene3D" id="3.40.50.720">
    <property type="entry name" value="NAD(P)-binding Rossmann-like Domain"/>
    <property type="match status" value="2"/>
</dbReference>
<organism evidence="4 5">
    <name type="scientific">candidate division WWE3 bacterium CG_4_9_14_3_um_filter_34_6</name>
    <dbReference type="NCBI Taxonomy" id="1975079"/>
    <lineage>
        <taxon>Bacteria</taxon>
        <taxon>Katanobacteria</taxon>
    </lineage>
</organism>
<dbReference type="Pfam" id="PF00389">
    <property type="entry name" value="2-Hacid_dh"/>
    <property type="match status" value="1"/>
</dbReference>
<feature type="non-terminal residue" evidence="4">
    <location>
        <position position="196"/>
    </location>
</feature>
<dbReference type="InterPro" id="IPR058205">
    <property type="entry name" value="D-LDH-like"/>
</dbReference>
<dbReference type="AlphaFoldDB" id="A0A2M7X4R2"/>
<accession>A0A2M7X4R2</accession>
<comment type="caution">
    <text evidence="4">The sequence shown here is derived from an EMBL/GenBank/DDBJ whole genome shotgun (WGS) entry which is preliminary data.</text>
</comment>
<protein>
    <submittedName>
        <fullName evidence="4">Hydroxyacid dehydrogenase</fullName>
    </submittedName>
</protein>
<evidence type="ECO:0000313" key="4">
    <source>
        <dbReference type="EMBL" id="PJA41164.1"/>
    </source>
</evidence>
<keyword evidence="2" id="KW-0520">NAD</keyword>